<dbReference type="CDD" id="cd00449">
    <property type="entry name" value="PLPDE_IV"/>
    <property type="match status" value="1"/>
</dbReference>
<evidence type="ECO:0000256" key="3">
    <source>
        <dbReference type="ARBA" id="ARBA00022898"/>
    </source>
</evidence>
<dbReference type="KEGG" id="aoe:Clos_2492"/>
<keyword evidence="3 5" id="KW-0663">Pyridoxal phosphate</keyword>
<proteinExistence type="inferred from homology"/>
<dbReference type="Gene3D" id="3.30.470.10">
    <property type="match status" value="1"/>
</dbReference>
<dbReference type="GO" id="GO:0008652">
    <property type="term" value="P:amino acid biosynthetic process"/>
    <property type="evidence" value="ECO:0007669"/>
    <property type="project" value="UniProtKB-ARBA"/>
</dbReference>
<keyword evidence="6" id="KW-0032">Aminotransferase</keyword>
<dbReference type="SUPFAM" id="SSF56752">
    <property type="entry name" value="D-aminoacid aminotransferase-like PLP-dependent enzymes"/>
    <property type="match status" value="1"/>
</dbReference>
<dbReference type="InterPro" id="IPR050571">
    <property type="entry name" value="Class-IV_PLP-Dep_Aminotrnsfr"/>
</dbReference>
<dbReference type="AlphaFoldDB" id="A8MJP2"/>
<comment type="cofactor">
    <cofactor evidence="1 5">
        <name>pyridoxal 5'-phosphate</name>
        <dbReference type="ChEBI" id="CHEBI:597326"/>
    </cofactor>
</comment>
<dbReference type="RefSeq" id="WP_012160331.1">
    <property type="nucleotide sequence ID" value="NC_009922.1"/>
</dbReference>
<dbReference type="GO" id="GO:0046394">
    <property type="term" value="P:carboxylic acid biosynthetic process"/>
    <property type="evidence" value="ECO:0007669"/>
    <property type="project" value="UniProtKB-ARBA"/>
</dbReference>
<dbReference type="Gene3D" id="3.20.10.10">
    <property type="entry name" value="D-amino Acid Aminotransferase, subunit A, domain 2"/>
    <property type="match status" value="1"/>
</dbReference>
<evidence type="ECO:0000313" key="6">
    <source>
        <dbReference type="EMBL" id="ABW20024.1"/>
    </source>
</evidence>
<dbReference type="HOGENOM" id="CLU_020844_4_2_9"/>
<dbReference type="PROSITE" id="PS00770">
    <property type="entry name" value="AA_TRANSFER_CLASS_4"/>
    <property type="match status" value="1"/>
</dbReference>
<dbReference type="InterPro" id="IPR043132">
    <property type="entry name" value="BCAT-like_C"/>
</dbReference>
<evidence type="ECO:0000313" key="7">
    <source>
        <dbReference type="Proteomes" id="UP000000269"/>
    </source>
</evidence>
<dbReference type="PANTHER" id="PTHR42743:SF11">
    <property type="entry name" value="AMINODEOXYCHORISMATE LYASE"/>
    <property type="match status" value="1"/>
</dbReference>
<dbReference type="eggNOG" id="COG0115">
    <property type="taxonomic scope" value="Bacteria"/>
</dbReference>
<dbReference type="InterPro" id="IPR043131">
    <property type="entry name" value="BCAT-like_N"/>
</dbReference>
<evidence type="ECO:0000256" key="4">
    <source>
        <dbReference type="RuleBase" id="RU004106"/>
    </source>
</evidence>
<evidence type="ECO:0000256" key="5">
    <source>
        <dbReference type="RuleBase" id="RU004516"/>
    </source>
</evidence>
<gene>
    <name evidence="6" type="ordered locus">Clos_2492</name>
</gene>
<protein>
    <submittedName>
        <fullName evidence="6">Aminotransferase class IV</fullName>
    </submittedName>
</protein>
<evidence type="ECO:0000256" key="2">
    <source>
        <dbReference type="ARBA" id="ARBA00009320"/>
    </source>
</evidence>
<organism evidence="6 7">
    <name type="scientific">Alkaliphilus oremlandii (strain OhILAs)</name>
    <name type="common">Clostridium oremlandii (strain OhILAs)</name>
    <dbReference type="NCBI Taxonomy" id="350688"/>
    <lineage>
        <taxon>Bacteria</taxon>
        <taxon>Bacillati</taxon>
        <taxon>Bacillota</taxon>
        <taxon>Clostridia</taxon>
        <taxon>Peptostreptococcales</taxon>
        <taxon>Natronincolaceae</taxon>
        <taxon>Alkaliphilus</taxon>
    </lineage>
</organism>
<keyword evidence="6" id="KW-0808">Transferase</keyword>
<sequence length="284" mass="32366">MADSIKVPTEIAQQYFLLNGNILPASDFKQEETTIFPSVYEVIRVIDGVPLFFEEHLERLVKSLEILNYTLPWDESFIKDQLYRLIDLNQCYNYNIKIVINGLDTENKNLFVYFITSKYPPQEQYENGVHTILYEAERENPNAKVIAKSFRDAVTKKMAESNAYEAILVNQKGEITEGSKSNIFLVKDNVFYTSPAKDVLLGITRHRVIQLCLQLGYAVKEEAVPASFIQEADGLFITGTSPKVLPIASVDDRVYHSSSNSAILDLRRAYDALIQEYIKKSSVE</sequence>
<dbReference type="Proteomes" id="UP000000269">
    <property type="component" value="Chromosome"/>
</dbReference>
<dbReference type="GO" id="GO:0008483">
    <property type="term" value="F:transaminase activity"/>
    <property type="evidence" value="ECO:0007669"/>
    <property type="project" value="UniProtKB-KW"/>
</dbReference>
<name>A8MJP2_ALKOO</name>
<dbReference type="InterPro" id="IPR001544">
    <property type="entry name" value="Aminotrans_IV"/>
</dbReference>
<dbReference type="FunFam" id="3.20.10.10:FF:000002">
    <property type="entry name" value="D-alanine aminotransferase"/>
    <property type="match status" value="1"/>
</dbReference>
<keyword evidence="7" id="KW-1185">Reference proteome</keyword>
<dbReference type="InterPro" id="IPR018300">
    <property type="entry name" value="Aminotrans_IV_CS"/>
</dbReference>
<evidence type="ECO:0000256" key="1">
    <source>
        <dbReference type="ARBA" id="ARBA00001933"/>
    </source>
</evidence>
<dbReference type="Pfam" id="PF01063">
    <property type="entry name" value="Aminotran_4"/>
    <property type="match status" value="1"/>
</dbReference>
<dbReference type="OrthoDB" id="9805628at2"/>
<accession>A8MJP2</accession>
<dbReference type="GO" id="GO:0005829">
    <property type="term" value="C:cytosol"/>
    <property type="evidence" value="ECO:0007669"/>
    <property type="project" value="TreeGrafter"/>
</dbReference>
<dbReference type="PANTHER" id="PTHR42743">
    <property type="entry name" value="AMINO-ACID AMINOTRANSFERASE"/>
    <property type="match status" value="1"/>
</dbReference>
<reference evidence="7" key="1">
    <citation type="submission" date="2007-10" db="EMBL/GenBank/DDBJ databases">
        <title>Complete genome of Alkaliphilus oremlandii OhILAs.</title>
        <authorList>
            <person name="Copeland A."/>
            <person name="Lucas S."/>
            <person name="Lapidus A."/>
            <person name="Barry K."/>
            <person name="Detter J.C."/>
            <person name="Glavina del Rio T."/>
            <person name="Hammon N."/>
            <person name="Israni S."/>
            <person name="Dalin E."/>
            <person name="Tice H."/>
            <person name="Pitluck S."/>
            <person name="Chain P."/>
            <person name="Malfatti S."/>
            <person name="Shin M."/>
            <person name="Vergez L."/>
            <person name="Schmutz J."/>
            <person name="Larimer F."/>
            <person name="Land M."/>
            <person name="Hauser L."/>
            <person name="Kyrpides N."/>
            <person name="Mikhailova N."/>
            <person name="Stolz J.F."/>
            <person name="Dawson A."/>
            <person name="Fisher E."/>
            <person name="Crable B."/>
            <person name="Perera E."/>
            <person name="Lisak J."/>
            <person name="Ranganathan M."/>
            <person name="Basu P."/>
            <person name="Richardson P."/>
        </authorList>
    </citation>
    <scope>NUCLEOTIDE SEQUENCE [LARGE SCALE GENOMIC DNA]</scope>
    <source>
        <strain evidence="7">OhILAs</strain>
    </source>
</reference>
<dbReference type="InterPro" id="IPR036038">
    <property type="entry name" value="Aminotransferase-like"/>
</dbReference>
<dbReference type="EMBL" id="CP000853">
    <property type="protein sequence ID" value="ABW20024.1"/>
    <property type="molecule type" value="Genomic_DNA"/>
</dbReference>
<comment type="similarity">
    <text evidence="2 4">Belongs to the class-IV pyridoxal-phosphate-dependent aminotransferase family.</text>
</comment>
<dbReference type="STRING" id="350688.Clos_2492"/>